<keyword evidence="1" id="KW-0812">Transmembrane</keyword>
<dbReference type="EMBL" id="CAXKWB010062593">
    <property type="protein sequence ID" value="CAL4185500.1"/>
    <property type="molecule type" value="Genomic_DNA"/>
</dbReference>
<comment type="caution">
    <text evidence="3">The sequence shown here is derived from an EMBL/GenBank/DDBJ whole genome shotgun (WGS) entry which is preliminary data.</text>
</comment>
<dbReference type="Proteomes" id="UP001497623">
    <property type="component" value="Unassembled WGS sequence"/>
</dbReference>
<evidence type="ECO:0000256" key="1">
    <source>
        <dbReference type="SAM" id="Phobius"/>
    </source>
</evidence>
<protein>
    <submittedName>
        <fullName evidence="3">Uncharacterized protein</fullName>
    </submittedName>
</protein>
<evidence type="ECO:0000313" key="4">
    <source>
        <dbReference type="Proteomes" id="UP001497623"/>
    </source>
</evidence>
<keyword evidence="1" id="KW-0472">Membrane</keyword>
<evidence type="ECO:0000313" key="3">
    <source>
        <dbReference type="EMBL" id="CAL4185500.1"/>
    </source>
</evidence>
<keyword evidence="1" id="KW-1133">Transmembrane helix</keyword>
<keyword evidence="2" id="KW-0732">Signal</keyword>
<name>A0AAV2SFI9_MEGNR</name>
<accession>A0AAV2SFI9</accession>
<proteinExistence type="predicted"/>
<reference evidence="3 4" key="1">
    <citation type="submission" date="2024-05" db="EMBL/GenBank/DDBJ databases">
        <authorList>
            <person name="Wallberg A."/>
        </authorList>
    </citation>
    <scope>NUCLEOTIDE SEQUENCE [LARGE SCALE GENOMIC DNA]</scope>
</reference>
<feature type="signal peptide" evidence="2">
    <location>
        <begin position="1"/>
        <end position="20"/>
    </location>
</feature>
<keyword evidence="4" id="KW-1185">Reference proteome</keyword>
<feature type="transmembrane region" description="Helical" evidence="1">
    <location>
        <begin position="172"/>
        <end position="192"/>
    </location>
</feature>
<dbReference type="AlphaFoldDB" id="A0AAV2SFI9"/>
<evidence type="ECO:0000256" key="2">
    <source>
        <dbReference type="SAM" id="SignalP"/>
    </source>
</evidence>
<organism evidence="3 4">
    <name type="scientific">Meganyctiphanes norvegica</name>
    <name type="common">Northern krill</name>
    <name type="synonym">Thysanopoda norvegica</name>
    <dbReference type="NCBI Taxonomy" id="48144"/>
    <lineage>
        <taxon>Eukaryota</taxon>
        <taxon>Metazoa</taxon>
        <taxon>Ecdysozoa</taxon>
        <taxon>Arthropoda</taxon>
        <taxon>Crustacea</taxon>
        <taxon>Multicrustacea</taxon>
        <taxon>Malacostraca</taxon>
        <taxon>Eumalacostraca</taxon>
        <taxon>Eucarida</taxon>
        <taxon>Euphausiacea</taxon>
        <taxon>Euphausiidae</taxon>
        <taxon>Meganyctiphanes</taxon>
    </lineage>
</organism>
<sequence length="251" mass="28005">MVRTTVKVLCLLVIICATAGATDNAELQPLKEPDCLPVELLVELPISQQSFYQLSETHTFVRRCIGINDEKKACVSKDPEVKMEDWSVVKVTGSAKKETIRVSWVSHETCGYQRRRSTNCKIEEARECHEKSATHYYDEINCVCACLVQIDGEDTCFVQTARRASHAETTVIWLPILTFILGVVACGAFLYFKTLRDGQNMHLGLNNGMHNTHNESSHPVIGFTDVEQPAEPPTPPAAIDESAQEKIGFIH</sequence>
<gene>
    <name evidence="3" type="ORF">MNOR_LOCUS35956</name>
</gene>
<feature type="chain" id="PRO_5043562094" evidence="2">
    <location>
        <begin position="21"/>
        <end position="251"/>
    </location>
</feature>